<dbReference type="Proteomes" id="UP000199420">
    <property type="component" value="Unassembled WGS sequence"/>
</dbReference>
<dbReference type="Gene3D" id="3.40.630.30">
    <property type="match status" value="1"/>
</dbReference>
<evidence type="ECO:0000256" key="1">
    <source>
        <dbReference type="SAM" id="MobiDB-lite"/>
    </source>
</evidence>
<dbReference type="InterPro" id="IPR016181">
    <property type="entry name" value="Acyl_CoA_acyltransferase"/>
</dbReference>
<dbReference type="SUPFAM" id="SSF55729">
    <property type="entry name" value="Acyl-CoA N-acyltransferases (Nat)"/>
    <property type="match status" value="1"/>
</dbReference>
<keyword evidence="3" id="KW-0808">Transferase</keyword>
<organism evidence="3 4">
    <name type="scientific">Frateuria terrea</name>
    <dbReference type="NCBI Taxonomy" id="529704"/>
    <lineage>
        <taxon>Bacteria</taxon>
        <taxon>Pseudomonadati</taxon>
        <taxon>Pseudomonadota</taxon>
        <taxon>Gammaproteobacteria</taxon>
        <taxon>Lysobacterales</taxon>
        <taxon>Rhodanobacteraceae</taxon>
        <taxon>Frateuria</taxon>
    </lineage>
</organism>
<feature type="domain" description="N-acetyltransferase" evidence="2">
    <location>
        <begin position="47"/>
        <end position="202"/>
    </location>
</feature>
<protein>
    <submittedName>
        <fullName evidence="3">Acetyltransferase</fullName>
    </submittedName>
</protein>
<evidence type="ECO:0000313" key="3">
    <source>
        <dbReference type="EMBL" id="SEI40015.1"/>
    </source>
</evidence>
<dbReference type="InterPro" id="IPR000182">
    <property type="entry name" value="GNAT_dom"/>
</dbReference>
<dbReference type="AlphaFoldDB" id="A0A1H6QL39"/>
<dbReference type="Pfam" id="PF00583">
    <property type="entry name" value="Acetyltransf_1"/>
    <property type="match status" value="1"/>
</dbReference>
<accession>A0A1H6QL39</accession>
<dbReference type="EMBL" id="FNYC01000001">
    <property type="protein sequence ID" value="SEI40015.1"/>
    <property type="molecule type" value="Genomic_DNA"/>
</dbReference>
<keyword evidence="4" id="KW-1185">Reference proteome</keyword>
<reference evidence="3 4" key="1">
    <citation type="submission" date="2016-10" db="EMBL/GenBank/DDBJ databases">
        <authorList>
            <person name="de Groot N.N."/>
        </authorList>
    </citation>
    <scope>NUCLEOTIDE SEQUENCE [LARGE SCALE GENOMIC DNA]</scope>
    <source>
        <strain evidence="3 4">DSM 26515</strain>
    </source>
</reference>
<feature type="region of interest" description="Disordered" evidence="1">
    <location>
        <begin position="11"/>
        <end position="40"/>
    </location>
</feature>
<sequence>MTIQPAIDFASPIRNAPLPPRSNQRFARTEPAPAAADPVTTRDGRVLHLRSIEPGDVAALRRCFTRLPAEDIRRRFMHTLTELPEPMARRLCHIDPSTEAAFVLVDDNVAPAELRGVGRIFIDEATDSAEFSVLVEREWTRLGLGAELMRRLVATYRERGLAELWGYVLVENRPMLALCSELGFSSRMVPDEPGVAQITLRL</sequence>
<dbReference type="STRING" id="529704.SAMN02927913_0356"/>
<evidence type="ECO:0000313" key="4">
    <source>
        <dbReference type="Proteomes" id="UP000199420"/>
    </source>
</evidence>
<evidence type="ECO:0000259" key="2">
    <source>
        <dbReference type="PROSITE" id="PS51186"/>
    </source>
</evidence>
<gene>
    <name evidence="3" type="ORF">SAMN04487997_0441</name>
</gene>
<dbReference type="PROSITE" id="PS51186">
    <property type="entry name" value="GNAT"/>
    <property type="match status" value="1"/>
</dbReference>
<proteinExistence type="predicted"/>
<name>A0A1H6QL39_9GAMM</name>
<dbReference type="CDD" id="cd04301">
    <property type="entry name" value="NAT_SF"/>
    <property type="match status" value="1"/>
</dbReference>
<dbReference type="GO" id="GO:0016747">
    <property type="term" value="F:acyltransferase activity, transferring groups other than amino-acyl groups"/>
    <property type="evidence" value="ECO:0007669"/>
    <property type="project" value="InterPro"/>
</dbReference>